<protein>
    <submittedName>
        <fullName evidence="2">Uncharacterized protein</fullName>
    </submittedName>
</protein>
<dbReference type="EMBL" id="JAQQWK010000006">
    <property type="protein sequence ID" value="KAK8039000.1"/>
    <property type="molecule type" value="Genomic_DNA"/>
</dbReference>
<dbReference type="Proteomes" id="UP001444661">
    <property type="component" value="Unassembled WGS sequence"/>
</dbReference>
<feature type="transmembrane region" description="Helical" evidence="1">
    <location>
        <begin position="284"/>
        <end position="304"/>
    </location>
</feature>
<organism evidence="2 3">
    <name type="scientific">Apiospora rasikravindrae</name>
    <dbReference type="NCBI Taxonomy" id="990691"/>
    <lineage>
        <taxon>Eukaryota</taxon>
        <taxon>Fungi</taxon>
        <taxon>Dikarya</taxon>
        <taxon>Ascomycota</taxon>
        <taxon>Pezizomycotina</taxon>
        <taxon>Sordariomycetes</taxon>
        <taxon>Xylariomycetidae</taxon>
        <taxon>Amphisphaeriales</taxon>
        <taxon>Apiosporaceae</taxon>
        <taxon>Apiospora</taxon>
    </lineage>
</organism>
<evidence type="ECO:0000313" key="2">
    <source>
        <dbReference type="EMBL" id="KAK8039000.1"/>
    </source>
</evidence>
<comment type="caution">
    <text evidence="2">The sequence shown here is derived from an EMBL/GenBank/DDBJ whole genome shotgun (WGS) entry which is preliminary data.</text>
</comment>
<keyword evidence="1" id="KW-0472">Membrane</keyword>
<feature type="transmembrane region" description="Helical" evidence="1">
    <location>
        <begin position="324"/>
        <end position="345"/>
    </location>
</feature>
<reference evidence="2 3" key="1">
    <citation type="submission" date="2023-01" db="EMBL/GenBank/DDBJ databases">
        <title>Analysis of 21 Apiospora genomes using comparative genomics revels a genus with tremendous synthesis potential of carbohydrate active enzymes and secondary metabolites.</title>
        <authorList>
            <person name="Sorensen T."/>
        </authorList>
    </citation>
    <scope>NUCLEOTIDE SEQUENCE [LARGE SCALE GENOMIC DNA]</scope>
    <source>
        <strain evidence="2 3">CBS 33761</strain>
    </source>
</reference>
<feature type="non-terminal residue" evidence="2">
    <location>
        <position position="384"/>
    </location>
</feature>
<sequence>MASPSPVDENANTAPRLQLILIKKGKAEEFIIGSQVFKSLLNTASISAGGLWLLLQDWKSLHPMHKSGFHENHFVGHSYYTMAWSFDRRNLCTKVIWFNLRFDDVREDFTLLLKRFKNYISSPLLLRFIYCLGATPMVFSVYSVYAVEQRIGFSGYRDIDQDETKPSRLDLSELSRHISRIHDHLAVVQFRQATTNNSIQLLSNLEAQAREVSLQEVISDHTKQKMQSTTHTDIHVGSESSSPIGHPQLFILLTHEDALKGADVAKLGAEIAAASKRDSASMKAVAVLTMAFLPARFFAALFALPSLDWKGAAESGRSVIQSNFWVYWAFTLPAMVLVFVVWIVLNKWAWLMGVYRERVLGMKRGRESETSSCEDDDETGYFDD</sequence>
<dbReference type="Gene3D" id="1.20.58.340">
    <property type="entry name" value="Magnesium transport protein CorA, transmembrane region"/>
    <property type="match status" value="1"/>
</dbReference>
<keyword evidence="1" id="KW-0812">Transmembrane</keyword>
<keyword evidence="1" id="KW-1133">Transmembrane helix</keyword>
<feature type="transmembrane region" description="Helical" evidence="1">
    <location>
        <begin position="124"/>
        <end position="147"/>
    </location>
</feature>
<gene>
    <name evidence="2" type="ORF">PG993_007411</name>
</gene>
<accession>A0ABR1SXF2</accession>
<evidence type="ECO:0000313" key="3">
    <source>
        <dbReference type="Proteomes" id="UP001444661"/>
    </source>
</evidence>
<keyword evidence="3" id="KW-1185">Reference proteome</keyword>
<evidence type="ECO:0000256" key="1">
    <source>
        <dbReference type="SAM" id="Phobius"/>
    </source>
</evidence>
<proteinExistence type="predicted"/>
<name>A0ABR1SXF2_9PEZI</name>